<feature type="compositionally biased region" description="Polar residues" evidence="1">
    <location>
        <begin position="59"/>
        <end position="79"/>
    </location>
</feature>
<feature type="region of interest" description="Disordered" evidence="1">
    <location>
        <begin position="50"/>
        <end position="80"/>
    </location>
</feature>
<dbReference type="AlphaFoldDB" id="A0AAD5WHA5"/>
<name>A0AAD5WHA5_PARTN</name>
<evidence type="ECO:0000313" key="2">
    <source>
        <dbReference type="EMBL" id="KAJ1369518.1"/>
    </source>
</evidence>
<keyword evidence="3" id="KW-1185">Reference proteome</keyword>
<sequence>MAPQQATSGKLADWRRRIHNDRVARHCLQPRFIAESILHEPISTDVQTTQEDGFDNAHLKNSQPIRRQATTPHGKTSSLPLAPCAGSNIADKLEAKFRCPPDVFTLKIA</sequence>
<comment type="caution">
    <text evidence="2">The sequence shown here is derived from an EMBL/GenBank/DDBJ whole genome shotgun (WGS) entry which is preliminary data.</text>
</comment>
<proteinExistence type="predicted"/>
<protein>
    <submittedName>
        <fullName evidence="2">Uncharacterized protein</fullName>
    </submittedName>
</protein>
<dbReference type="Proteomes" id="UP001196413">
    <property type="component" value="Unassembled WGS sequence"/>
</dbReference>
<accession>A0AAD5WHA5</accession>
<evidence type="ECO:0000256" key="1">
    <source>
        <dbReference type="SAM" id="MobiDB-lite"/>
    </source>
</evidence>
<evidence type="ECO:0000313" key="3">
    <source>
        <dbReference type="Proteomes" id="UP001196413"/>
    </source>
</evidence>
<reference evidence="2" key="1">
    <citation type="submission" date="2021-06" db="EMBL/GenBank/DDBJ databases">
        <title>Parelaphostrongylus tenuis whole genome reference sequence.</title>
        <authorList>
            <person name="Garwood T.J."/>
            <person name="Larsen P.A."/>
            <person name="Fountain-Jones N.M."/>
            <person name="Garbe J.R."/>
            <person name="Macchietto M.G."/>
            <person name="Kania S.A."/>
            <person name="Gerhold R.W."/>
            <person name="Richards J.E."/>
            <person name="Wolf T.M."/>
        </authorList>
    </citation>
    <scope>NUCLEOTIDE SEQUENCE</scope>
    <source>
        <strain evidence="2">MNPRO001-30</strain>
        <tissue evidence="2">Meninges</tissue>
    </source>
</reference>
<organism evidence="2 3">
    <name type="scientific">Parelaphostrongylus tenuis</name>
    <name type="common">Meningeal worm</name>
    <dbReference type="NCBI Taxonomy" id="148309"/>
    <lineage>
        <taxon>Eukaryota</taxon>
        <taxon>Metazoa</taxon>
        <taxon>Ecdysozoa</taxon>
        <taxon>Nematoda</taxon>
        <taxon>Chromadorea</taxon>
        <taxon>Rhabditida</taxon>
        <taxon>Rhabditina</taxon>
        <taxon>Rhabditomorpha</taxon>
        <taxon>Strongyloidea</taxon>
        <taxon>Metastrongylidae</taxon>
        <taxon>Parelaphostrongylus</taxon>
    </lineage>
</organism>
<gene>
    <name evidence="2" type="ORF">KIN20_031002</name>
</gene>
<dbReference type="EMBL" id="JAHQIW010006589">
    <property type="protein sequence ID" value="KAJ1369518.1"/>
    <property type="molecule type" value="Genomic_DNA"/>
</dbReference>